<evidence type="ECO:0000256" key="2">
    <source>
        <dbReference type="SAM" id="MobiDB-lite"/>
    </source>
</evidence>
<comment type="caution">
    <text evidence="5">The sequence shown here is derived from an EMBL/GenBank/DDBJ whole genome shotgun (WGS) entry which is preliminary data.</text>
</comment>
<dbReference type="Gene3D" id="2.60.200.20">
    <property type="match status" value="1"/>
</dbReference>
<dbReference type="SUPFAM" id="SSF49879">
    <property type="entry name" value="SMAD/FHA domain"/>
    <property type="match status" value="1"/>
</dbReference>
<dbReference type="CDD" id="cd22686">
    <property type="entry name" value="FHA_AGGF1"/>
    <property type="match status" value="1"/>
</dbReference>
<dbReference type="PANTHER" id="PTHR23106">
    <property type="entry name" value="ANGIOGENIC FACTOR WITH G PATCH AND FHA DOMAINS 1"/>
    <property type="match status" value="1"/>
</dbReference>
<dbReference type="Pfam" id="PF17780">
    <property type="entry name" value="OCRE"/>
    <property type="match status" value="1"/>
</dbReference>
<feature type="compositionally biased region" description="Acidic residues" evidence="2">
    <location>
        <begin position="393"/>
        <end position="404"/>
    </location>
</feature>
<evidence type="ECO:0000313" key="6">
    <source>
        <dbReference type="Proteomes" id="UP001166093"/>
    </source>
</evidence>
<dbReference type="Proteomes" id="UP001166093">
    <property type="component" value="Unassembled WGS sequence"/>
</dbReference>
<feature type="region of interest" description="Disordered" evidence="2">
    <location>
        <begin position="357"/>
        <end position="421"/>
    </location>
</feature>
<feature type="coiled-coil region" evidence="1">
    <location>
        <begin position="4"/>
        <end position="66"/>
    </location>
</feature>
<gene>
    <name evidence="5" type="primary">Aggf1_1</name>
    <name evidence="5" type="ORF">GTO93_0012322</name>
</gene>
<feature type="compositionally biased region" description="Polar residues" evidence="2">
    <location>
        <begin position="98"/>
        <end position="110"/>
    </location>
</feature>
<name>A0ABS2YEZ4_POLSP</name>
<feature type="compositionally biased region" description="Polar residues" evidence="2">
    <location>
        <begin position="280"/>
        <end position="289"/>
    </location>
</feature>
<keyword evidence="6" id="KW-1185">Reference proteome</keyword>
<dbReference type="PROSITE" id="PS50006">
    <property type="entry name" value="FHA_DOMAIN"/>
    <property type="match status" value="1"/>
</dbReference>
<feature type="compositionally biased region" description="Basic and acidic residues" evidence="2">
    <location>
        <begin position="700"/>
        <end position="716"/>
    </location>
</feature>
<reference evidence="5" key="1">
    <citation type="journal article" date="2021" name="Cell">
        <title>Tracing the genetic footprints of vertebrate landing in non-teleost ray-finned fishes.</title>
        <authorList>
            <person name="Bi X."/>
            <person name="Wang K."/>
            <person name="Yang L."/>
            <person name="Pan H."/>
            <person name="Jiang H."/>
            <person name="Wei Q."/>
            <person name="Fang M."/>
            <person name="Yu H."/>
            <person name="Zhu C."/>
            <person name="Cai Y."/>
            <person name="He Y."/>
            <person name="Gan X."/>
            <person name="Zeng H."/>
            <person name="Yu D."/>
            <person name="Zhu Y."/>
            <person name="Jiang H."/>
            <person name="Qiu Q."/>
            <person name="Yang H."/>
            <person name="Zhang Y.E."/>
            <person name="Wang W."/>
            <person name="Zhu M."/>
            <person name="He S."/>
            <person name="Zhang G."/>
        </authorList>
    </citation>
    <scope>NUCLEOTIDE SEQUENCE</scope>
    <source>
        <strain evidence="5">Pddl_001</strain>
    </source>
</reference>
<dbReference type="SMART" id="SM00240">
    <property type="entry name" value="FHA"/>
    <property type="match status" value="1"/>
</dbReference>
<feature type="compositionally biased region" description="Basic and acidic residues" evidence="2">
    <location>
        <begin position="296"/>
        <end position="314"/>
    </location>
</feature>
<keyword evidence="1" id="KW-0175">Coiled coil</keyword>
<protein>
    <submittedName>
        <fullName evidence="5">AGGF1 factor</fullName>
    </submittedName>
</protein>
<dbReference type="InterPro" id="IPR008984">
    <property type="entry name" value="SMAD_FHA_dom_sf"/>
</dbReference>
<feature type="region of interest" description="Disordered" evidence="2">
    <location>
        <begin position="227"/>
        <end position="251"/>
    </location>
</feature>
<feature type="region of interest" description="Disordered" evidence="2">
    <location>
        <begin position="274"/>
        <end position="336"/>
    </location>
</feature>
<dbReference type="SMART" id="SM00443">
    <property type="entry name" value="G_patch"/>
    <property type="match status" value="1"/>
</dbReference>
<dbReference type="EMBL" id="JAAWVQ010136877">
    <property type="protein sequence ID" value="MBN3284473.1"/>
    <property type="molecule type" value="Genomic_DNA"/>
</dbReference>
<dbReference type="Pfam" id="PF01585">
    <property type="entry name" value="G-patch"/>
    <property type="match status" value="1"/>
</dbReference>
<sequence>ESEISALRLKVETLEGELKVCKSELHTLQKQLNQTERICKNTESYNEDLRKQVDKLGKEIHDRKKREKNRADAEVQTEDLSSCAQSDYYHYYENYYQSTNTDDTEPSPQTHGHFESDAQNPGSADGFQHSATEGVLEASVRNSEGTAANQEANGISIADLLRATAEAVVSQTGFVFDENSGMYYDHSTGFYYDSSSQLYYDANTGMYYYYDSESGRYQFHSRVDVQAYPANNDPSQDKKGKKRRKGAEKTATLENKVPVHYYCAKCLNIVSESEKEDSSAVETTGSESSELVEEEDHQKAPGSSREESTDEKKCEQKRKRATLNSGTKPETVRSVATGHCTVEEDDAEMAAFSKENIQTHNVNSESEPEEGEITESEKEDSSAVETTGSESSELVEEEEEGEITESEKEDSSAVETTGSESSELVEEEVFYFVCLHFICREKDMQHAIRIPELGVSKFHAEVYFDAELQSYVLVDQGSQNGTVINGNRILQPKTKCDPRILEHGDEIKMGETVLSFHIHTGNDTCDGCEPGQVLAHLSLNKKEEWSRPVLNKEEKEVLRQKELKHIKVKYGLKNSDYEGAKALKNSKYKDRAQKRRQTVGSEGTFQRDDVPASVNVEIDNSNKGRKMLEKMGWKKGDGLGKNGLGRKEPVQLKMRKSQAGLGTNASLSVEEALTLKTKNQKNWEKARERFADTCQTTGTKKKENTKVKSWVRSEGE</sequence>
<feature type="non-terminal residue" evidence="5">
    <location>
        <position position="716"/>
    </location>
</feature>
<evidence type="ECO:0000313" key="5">
    <source>
        <dbReference type="EMBL" id="MBN3284473.1"/>
    </source>
</evidence>
<dbReference type="InterPro" id="IPR000467">
    <property type="entry name" value="G_patch_dom"/>
</dbReference>
<dbReference type="PROSITE" id="PS50174">
    <property type="entry name" value="G_PATCH"/>
    <property type="match status" value="1"/>
</dbReference>
<feature type="region of interest" description="Disordered" evidence="2">
    <location>
        <begin position="98"/>
        <end position="128"/>
    </location>
</feature>
<feature type="region of interest" description="Disordered" evidence="2">
    <location>
        <begin position="588"/>
        <end position="608"/>
    </location>
</feature>
<evidence type="ECO:0000259" key="3">
    <source>
        <dbReference type="PROSITE" id="PS50006"/>
    </source>
</evidence>
<dbReference type="InterPro" id="IPR035624">
    <property type="entry name" value="AGGF1_OCRE"/>
</dbReference>
<dbReference type="InterPro" id="IPR053027">
    <property type="entry name" value="AGGF1"/>
</dbReference>
<feature type="non-terminal residue" evidence="5">
    <location>
        <position position="1"/>
    </location>
</feature>
<dbReference type="Pfam" id="PF00498">
    <property type="entry name" value="FHA"/>
    <property type="match status" value="1"/>
</dbReference>
<evidence type="ECO:0000256" key="1">
    <source>
        <dbReference type="SAM" id="Coils"/>
    </source>
</evidence>
<organism evidence="5 6">
    <name type="scientific">Polyodon spathula</name>
    <name type="common">North American paddlefish</name>
    <name type="synonym">Squalus spathula</name>
    <dbReference type="NCBI Taxonomy" id="7913"/>
    <lineage>
        <taxon>Eukaryota</taxon>
        <taxon>Metazoa</taxon>
        <taxon>Chordata</taxon>
        <taxon>Craniata</taxon>
        <taxon>Vertebrata</taxon>
        <taxon>Euteleostomi</taxon>
        <taxon>Actinopterygii</taxon>
        <taxon>Chondrostei</taxon>
        <taxon>Acipenseriformes</taxon>
        <taxon>Polyodontidae</taxon>
        <taxon>Polyodon</taxon>
    </lineage>
</organism>
<dbReference type="InterPro" id="IPR041591">
    <property type="entry name" value="OCRE"/>
</dbReference>
<accession>A0ABS2YEZ4</accession>
<dbReference type="InterPro" id="IPR000253">
    <property type="entry name" value="FHA_dom"/>
</dbReference>
<evidence type="ECO:0000259" key="4">
    <source>
        <dbReference type="PROSITE" id="PS50174"/>
    </source>
</evidence>
<feature type="domain" description="FHA" evidence="3">
    <location>
        <begin position="455"/>
        <end position="489"/>
    </location>
</feature>
<feature type="region of interest" description="Disordered" evidence="2">
    <location>
        <begin position="694"/>
        <end position="716"/>
    </location>
</feature>
<dbReference type="CDD" id="cd16164">
    <property type="entry name" value="OCRE_VG5Q"/>
    <property type="match status" value="1"/>
</dbReference>
<dbReference type="PANTHER" id="PTHR23106:SF24">
    <property type="entry name" value="ANGIOGENIC FACTOR WITH G PATCH AND FHA DOMAINS 1"/>
    <property type="match status" value="1"/>
</dbReference>
<proteinExistence type="predicted"/>
<feature type="domain" description="G-patch" evidence="4">
    <location>
        <begin position="620"/>
        <end position="666"/>
    </location>
</feature>